<dbReference type="EC" id="3.1.1.61" evidence="3"/>
<feature type="compositionally biased region" description="Basic and acidic residues" evidence="6">
    <location>
        <begin position="155"/>
        <end position="174"/>
    </location>
</feature>
<dbReference type="InterPro" id="IPR000673">
    <property type="entry name" value="Sig_transdc_resp-reg_Me-estase"/>
</dbReference>
<dbReference type="CDD" id="cd17541">
    <property type="entry name" value="REC_CheB-like"/>
    <property type="match status" value="1"/>
</dbReference>
<evidence type="ECO:0000256" key="2">
    <source>
        <dbReference type="ARBA" id="ARBA00048267"/>
    </source>
</evidence>
<comment type="caution">
    <text evidence="9">The sequence shown here is derived from an EMBL/GenBank/DDBJ whole genome shotgun (WGS) entry which is preliminary data.</text>
</comment>
<dbReference type="GO" id="GO:0000156">
    <property type="term" value="F:phosphorelay response regulator activity"/>
    <property type="evidence" value="ECO:0007669"/>
    <property type="project" value="InterPro"/>
</dbReference>
<dbReference type="SMART" id="SM00448">
    <property type="entry name" value="REC"/>
    <property type="match status" value="1"/>
</dbReference>
<dbReference type="InterPro" id="IPR035909">
    <property type="entry name" value="CheB_C"/>
</dbReference>
<feature type="modified residue" description="4-aspartylphosphate" evidence="3 5">
    <location>
        <position position="56"/>
    </location>
</feature>
<keyword evidence="10" id="KW-1185">Reference proteome</keyword>
<comment type="function">
    <text evidence="3">Involved in chemotaxis. Part of a chemotaxis signal transduction system that modulates chemotaxis in response to various stimuli. Catalyzes the demethylation of specific methylglutamate residues introduced into the chemoreceptors (methyl-accepting chemotaxis proteins or MCP) by CheR. Also mediates the irreversible deamidation of specific glutamine residues to glutamic acid.</text>
</comment>
<evidence type="ECO:0000313" key="10">
    <source>
        <dbReference type="Proteomes" id="UP000640274"/>
    </source>
</evidence>
<dbReference type="CDD" id="cd16432">
    <property type="entry name" value="CheB_Rec"/>
    <property type="match status" value="1"/>
</dbReference>
<feature type="active site" evidence="3 4">
    <location>
        <position position="242"/>
    </location>
</feature>
<comment type="subcellular location">
    <subcellularLocation>
        <location evidence="3">Cytoplasm</location>
    </subcellularLocation>
</comment>
<comment type="PTM">
    <text evidence="3">Phosphorylated by CheA. Phosphorylation of the N-terminal regulatory domain activates the methylesterase activity.</text>
</comment>
<dbReference type="Proteomes" id="UP000640274">
    <property type="component" value="Unassembled WGS sequence"/>
</dbReference>
<comment type="catalytic activity">
    <reaction evidence="2 3">
        <text>[protein]-L-glutamate 5-O-methyl ester + H2O = L-glutamyl-[protein] + methanol + H(+)</text>
        <dbReference type="Rhea" id="RHEA:23236"/>
        <dbReference type="Rhea" id="RHEA-COMP:10208"/>
        <dbReference type="Rhea" id="RHEA-COMP:10311"/>
        <dbReference type="ChEBI" id="CHEBI:15377"/>
        <dbReference type="ChEBI" id="CHEBI:15378"/>
        <dbReference type="ChEBI" id="CHEBI:17790"/>
        <dbReference type="ChEBI" id="CHEBI:29973"/>
        <dbReference type="ChEBI" id="CHEBI:82795"/>
        <dbReference type="EC" id="3.1.1.61"/>
    </reaction>
</comment>
<keyword evidence="1 3" id="KW-0378">Hydrolase</keyword>
<dbReference type="PROSITE" id="PS50122">
    <property type="entry name" value="CHEB"/>
    <property type="match status" value="1"/>
</dbReference>
<protein>
    <recommendedName>
        <fullName evidence="3">Protein-glutamate methylesterase/protein-glutamine glutaminase</fullName>
        <ecNumber evidence="3">3.1.1.61</ecNumber>
        <ecNumber evidence="3">3.5.1.44</ecNumber>
    </recommendedName>
</protein>
<dbReference type="Pfam" id="PF01339">
    <property type="entry name" value="CheB_methylest"/>
    <property type="match status" value="1"/>
</dbReference>
<dbReference type="InterPro" id="IPR001789">
    <property type="entry name" value="Sig_transdc_resp-reg_receiver"/>
</dbReference>
<keyword evidence="3" id="KW-0963">Cytoplasm</keyword>
<dbReference type="GO" id="GO:0006935">
    <property type="term" value="P:chemotaxis"/>
    <property type="evidence" value="ECO:0007669"/>
    <property type="project" value="UniProtKB-UniRule"/>
</dbReference>
<comment type="catalytic activity">
    <reaction evidence="3">
        <text>L-glutaminyl-[protein] + H2O = L-glutamyl-[protein] + NH4(+)</text>
        <dbReference type="Rhea" id="RHEA:16441"/>
        <dbReference type="Rhea" id="RHEA-COMP:10207"/>
        <dbReference type="Rhea" id="RHEA-COMP:10208"/>
        <dbReference type="ChEBI" id="CHEBI:15377"/>
        <dbReference type="ChEBI" id="CHEBI:28938"/>
        <dbReference type="ChEBI" id="CHEBI:29973"/>
        <dbReference type="ChEBI" id="CHEBI:30011"/>
        <dbReference type="EC" id="3.5.1.44"/>
    </reaction>
</comment>
<dbReference type="GO" id="GO:0050568">
    <property type="term" value="F:protein-glutamine glutaminase activity"/>
    <property type="evidence" value="ECO:0007669"/>
    <property type="project" value="UniProtKB-UniRule"/>
</dbReference>
<evidence type="ECO:0000256" key="5">
    <source>
        <dbReference type="PROSITE-ProRule" id="PRU00169"/>
    </source>
</evidence>
<accession>A0A934JAE1</accession>
<feature type="domain" description="CheB-type methylesterase" evidence="8">
    <location>
        <begin position="197"/>
        <end position="397"/>
    </location>
</feature>
<proteinExistence type="inferred from homology"/>
<evidence type="ECO:0000313" key="9">
    <source>
        <dbReference type="EMBL" id="MBJ6363397.1"/>
    </source>
</evidence>
<dbReference type="SUPFAM" id="SSF52738">
    <property type="entry name" value="Methylesterase CheB, C-terminal domain"/>
    <property type="match status" value="1"/>
</dbReference>
<evidence type="ECO:0000256" key="6">
    <source>
        <dbReference type="SAM" id="MobiDB-lite"/>
    </source>
</evidence>
<dbReference type="HAMAP" id="MF_00099">
    <property type="entry name" value="CheB_chemtxs"/>
    <property type="match status" value="1"/>
</dbReference>
<keyword evidence="3 5" id="KW-0597">Phosphoprotein</keyword>
<dbReference type="InterPro" id="IPR011006">
    <property type="entry name" value="CheY-like_superfamily"/>
</dbReference>
<gene>
    <name evidence="3" type="primary">cheB</name>
    <name evidence="9" type="ORF">JFN88_19515</name>
</gene>
<evidence type="ECO:0000256" key="3">
    <source>
        <dbReference type="HAMAP-Rule" id="MF_00099"/>
    </source>
</evidence>
<name>A0A934JAE1_9BACL</name>
<dbReference type="AlphaFoldDB" id="A0A934JAE1"/>
<feature type="active site" evidence="3 4">
    <location>
        <position position="215"/>
    </location>
</feature>
<dbReference type="InterPro" id="IPR008248">
    <property type="entry name" value="CheB-like"/>
</dbReference>
<evidence type="ECO:0000259" key="8">
    <source>
        <dbReference type="PROSITE" id="PS50122"/>
    </source>
</evidence>
<feature type="active site" evidence="3 4">
    <location>
        <position position="338"/>
    </location>
</feature>
<organism evidence="9 10">
    <name type="scientific">Paenibacillus roseus</name>
    <dbReference type="NCBI Taxonomy" id="2798579"/>
    <lineage>
        <taxon>Bacteria</taxon>
        <taxon>Bacillati</taxon>
        <taxon>Bacillota</taxon>
        <taxon>Bacilli</taxon>
        <taxon>Bacillales</taxon>
        <taxon>Paenibacillaceae</taxon>
        <taxon>Paenibacillus</taxon>
    </lineage>
</organism>
<dbReference type="NCBIfam" id="NF001965">
    <property type="entry name" value="PRK00742.1"/>
    <property type="match status" value="1"/>
</dbReference>
<feature type="domain" description="Response regulatory" evidence="7">
    <location>
        <begin position="5"/>
        <end position="122"/>
    </location>
</feature>
<dbReference type="PANTHER" id="PTHR42872">
    <property type="entry name" value="PROTEIN-GLUTAMATE METHYLESTERASE/PROTEIN-GLUTAMINE GLUTAMINASE"/>
    <property type="match status" value="1"/>
</dbReference>
<dbReference type="SUPFAM" id="SSF52172">
    <property type="entry name" value="CheY-like"/>
    <property type="match status" value="1"/>
</dbReference>
<feature type="region of interest" description="Disordered" evidence="6">
    <location>
        <begin position="155"/>
        <end position="203"/>
    </location>
</feature>
<dbReference type="GO" id="GO:0005737">
    <property type="term" value="C:cytoplasm"/>
    <property type="evidence" value="ECO:0007669"/>
    <property type="project" value="UniProtKB-SubCell"/>
</dbReference>
<dbReference type="PANTHER" id="PTHR42872:SF3">
    <property type="entry name" value="PROTEIN-GLUTAMATE METHYLESTERASE_PROTEIN-GLUTAMINE GLUTAMINASE 1"/>
    <property type="match status" value="1"/>
</dbReference>
<dbReference type="EMBL" id="JAELUP010000103">
    <property type="protein sequence ID" value="MBJ6363397.1"/>
    <property type="molecule type" value="Genomic_DNA"/>
</dbReference>
<evidence type="ECO:0000259" key="7">
    <source>
        <dbReference type="PROSITE" id="PS50110"/>
    </source>
</evidence>
<keyword evidence="3 4" id="KW-0145">Chemotaxis</keyword>
<comment type="similarity">
    <text evidence="3">Belongs to the CheB family.</text>
</comment>
<dbReference type="Gene3D" id="3.40.50.2300">
    <property type="match status" value="1"/>
</dbReference>
<dbReference type="EC" id="3.5.1.44" evidence="3"/>
<dbReference type="PIRSF" id="PIRSF000876">
    <property type="entry name" value="RR_chemtxs_CheB"/>
    <property type="match status" value="1"/>
</dbReference>
<sequence>MAPYRVLVVDDSAFMRKIICDLIKQDSRFTIVATASTGAEALLALKQHKPDAITMDLEMPEMNGLEALRQIMRIQPTPVIMISGISEDGTRETIKALQLGAFDFIRKPSAGVSPQEVGQQLLEKLAVAVLTRSKSAPVMSRPEIVNKSVPLTETEKLTGAKQAESKPSKPEKIARPKIQFKPAERPAAAQPPKLEQPLPRRTTDSFTDIVAVGTSTGGPRALHQLIGDLPAGFPAPVLVVQHMPPRFTRSLAQRLDSLSRLAVVEAEQGQQVEAGHVYIAPGGLHMELMERKNRYYIHLSETPPRSGHRPSVDVLFESLLPYPKLRRHAVIMTGMGSDGAKGMKLLVEQNIPTAIAEAEETCVVFGMPRSAIEAGAATTVLPLHSIGSYLVSAVGRNSSSS</sequence>
<dbReference type="Gene3D" id="3.40.50.180">
    <property type="entry name" value="Methylesterase CheB, C-terminal domain"/>
    <property type="match status" value="1"/>
</dbReference>
<evidence type="ECO:0000256" key="1">
    <source>
        <dbReference type="ARBA" id="ARBA00022801"/>
    </source>
</evidence>
<dbReference type="GO" id="GO:0008984">
    <property type="term" value="F:protein-glutamate methylesterase activity"/>
    <property type="evidence" value="ECO:0007669"/>
    <property type="project" value="UniProtKB-UniRule"/>
</dbReference>
<reference evidence="9" key="1">
    <citation type="submission" date="2020-12" db="EMBL/GenBank/DDBJ databases">
        <authorList>
            <person name="Huq M.A."/>
        </authorList>
    </citation>
    <scope>NUCLEOTIDE SEQUENCE</scope>
    <source>
        <strain evidence="9">MAHUQ-46</strain>
    </source>
</reference>
<dbReference type="PROSITE" id="PS50110">
    <property type="entry name" value="RESPONSE_REGULATORY"/>
    <property type="match status" value="1"/>
</dbReference>
<comment type="domain">
    <text evidence="3">Contains a C-terminal catalytic domain, and an N-terminal region which modulates catalytic activity.</text>
</comment>
<evidence type="ECO:0000256" key="4">
    <source>
        <dbReference type="PROSITE-ProRule" id="PRU00050"/>
    </source>
</evidence>
<dbReference type="RefSeq" id="WP_199020942.1">
    <property type="nucleotide sequence ID" value="NZ_JAELUP010000103.1"/>
</dbReference>
<dbReference type="Pfam" id="PF00072">
    <property type="entry name" value="Response_reg"/>
    <property type="match status" value="1"/>
</dbReference>